<reference evidence="3 4" key="1">
    <citation type="submission" date="2019-10" db="EMBL/GenBank/DDBJ databases">
        <authorList>
            <person name="Palmer J.M."/>
        </authorList>
    </citation>
    <scope>NUCLEOTIDE SEQUENCE [LARGE SCALE GENOMIC DNA]</scope>
    <source>
        <strain evidence="3 4">TWF696</strain>
    </source>
</reference>
<dbReference type="EMBL" id="JAVHNQ010000003">
    <property type="protein sequence ID" value="KAK6353139.1"/>
    <property type="molecule type" value="Genomic_DNA"/>
</dbReference>
<feature type="compositionally biased region" description="Polar residues" evidence="2">
    <location>
        <begin position="424"/>
        <end position="433"/>
    </location>
</feature>
<keyword evidence="1" id="KW-0175">Coiled coil</keyword>
<accession>A0AAV9V313</accession>
<feature type="compositionally biased region" description="Basic and acidic residues" evidence="2">
    <location>
        <begin position="442"/>
        <end position="451"/>
    </location>
</feature>
<feature type="compositionally biased region" description="Basic and acidic residues" evidence="2">
    <location>
        <begin position="459"/>
        <end position="495"/>
    </location>
</feature>
<gene>
    <name evidence="3" type="ORF">TWF696_005129</name>
</gene>
<evidence type="ECO:0000313" key="4">
    <source>
        <dbReference type="Proteomes" id="UP001375240"/>
    </source>
</evidence>
<feature type="compositionally biased region" description="Basic and acidic residues" evidence="2">
    <location>
        <begin position="383"/>
        <end position="392"/>
    </location>
</feature>
<dbReference type="Proteomes" id="UP001375240">
    <property type="component" value="Unassembled WGS sequence"/>
</dbReference>
<feature type="region of interest" description="Disordered" evidence="2">
    <location>
        <begin position="381"/>
        <end position="517"/>
    </location>
</feature>
<name>A0AAV9V313_9PEZI</name>
<feature type="compositionally biased region" description="Basic residues" evidence="2">
    <location>
        <begin position="498"/>
        <end position="510"/>
    </location>
</feature>
<evidence type="ECO:0000256" key="1">
    <source>
        <dbReference type="SAM" id="Coils"/>
    </source>
</evidence>
<comment type="caution">
    <text evidence="3">The sequence shown here is derived from an EMBL/GenBank/DDBJ whole genome shotgun (WGS) entry which is preliminary data.</text>
</comment>
<dbReference type="AlphaFoldDB" id="A0AAV9V313"/>
<protein>
    <submittedName>
        <fullName evidence="3">Uncharacterized protein</fullName>
    </submittedName>
</protein>
<proteinExistence type="predicted"/>
<feature type="coiled-coil region" evidence="1">
    <location>
        <begin position="39"/>
        <end position="80"/>
    </location>
</feature>
<feature type="compositionally biased region" description="Polar residues" evidence="2">
    <location>
        <begin position="404"/>
        <end position="417"/>
    </location>
</feature>
<organism evidence="3 4">
    <name type="scientific">Orbilia brochopaga</name>
    <dbReference type="NCBI Taxonomy" id="3140254"/>
    <lineage>
        <taxon>Eukaryota</taxon>
        <taxon>Fungi</taxon>
        <taxon>Dikarya</taxon>
        <taxon>Ascomycota</taxon>
        <taxon>Pezizomycotina</taxon>
        <taxon>Orbiliomycetes</taxon>
        <taxon>Orbiliales</taxon>
        <taxon>Orbiliaceae</taxon>
        <taxon>Orbilia</taxon>
    </lineage>
</organism>
<evidence type="ECO:0000313" key="3">
    <source>
        <dbReference type="EMBL" id="KAK6353139.1"/>
    </source>
</evidence>
<sequence length="517" mass="58269">MSDTRPHSDQFHSRLFKESGVAFTPAALQELDHKVYNYEVDKESKIEEQRKQIQNLQGELDSAKEKLKRLQESRFKSNEREMAVADSTLAEKYDTLIGDIKSTVVNLTRSVDGKIKDVLNLLKENKQYQEGLRRLLEPNVPTNPFFELLEQSSSPKNLLVIVLRAVILDTLRLKLFNSNVFLCTGGENWRQLQNVYHQLLSTGDDAKRDIFDIQVAPGNDLVRKDASLWRSQTLATLERNKERLALKEGQAKVLQDVVSDIAELLGPLAASKSQSKEDLRKDIRPLVEFAAELSIKFGKQRAMFELEPKRFIGHTFQRAFMDAVGPWAIEIDDGDEHPHTDKPAEVLLVIVPALFKFGNDDGEEFDHFRVVRQAQVLTVPNKAAEEQSHDPDLNSSVPDGHMEVSSTAANQTTTTPSNDKKVSKSISAQPSQDEQGRAQSKKAGDKPEEKPLPSLPPNDENKSDMLTKKSAAEPKAIKSEVSIDAKKQVRHDRQSSTRIRKSHNSHSRKPKSSDDKK</sequence>
<evidence type="ECO:0000256" key="2">
    <source>
        <dbReference type="SAM" id="MobiDB-lite"/>
    </source>
</evidence>
<keyword evidence="4" id="KW-1185">Reference proteome</keyword>